<dbReference type="GO" id="GO:0005886">
    <property type="term" value="C:plasma membrane"/>
    <property type="evidence" value="ECO:0007669"/>
    <property type="project" value="UniProtKB-SubCell"/>
</dbReference>
<keyword evidence="11" id="KW-0067">ATP-binding</keyword>
<evidence type="ECO:0000256" key="12">
    <source>
        <dbReference type="ARBA" id="ARBA00022989"/>
    </source>
</evidence>
<evidence type="ECO:0000256" key="4">
    <source>
        <dbReference type="ARBA" id="ARBA00011903"/>
    </source>
</evidence>
<evidence type="ECO:0000256" key="8">
    <source>
        <dbReference type="ARBA" id="ARBA00022692"/>
    </source>
</evidence>
<dbReference type="NCBIfam" id="TIGR01007">
    <property type="entry name" value="eps_fam"/>
    <property type="match status" value="1"/>
</dbReference>
<dbReference type="EC" id="2.7.10.2" evidence="4"/>
<dbReference type="GO" id="GO:0042802">
    <property type="term" value="F:identical protein binding"/>
    <property type="evidence" value="ECO:0007669"/>
    <property type="project" value="UniProtKB-ARBA"/>
</dbReference>
<keyword evidence="10" id="KW-0418">Kinase</keyword>
<comment type="similarity">
    <text evidence="2">Belongs to the CpsD/CapB family.</text>
</comment>
<evidence type="ECO:0000256" key="13">
    <source>
        <dbReference type="ARBA" id="ARBA00023136"/>
    </source>
</evidence>
<dbReference type="Pfam" id="PF02706">
    <property type="entry name" value="Wzz"/>
    <property type="match status" value="1"/>
</dbReference>
<evidence type="ECO:0000256" key="2">
    <source>
        <dbReference type="ARBA" id="ARBA00007316"/>
    </source>
</evidence>
<dbReference type="RefSeq" id="WP_053551090.1">
    <property type="nucleotide sequence ID" value="NZ_CP010802.1"/>
</dbReference>
<dbReference type="EMBL" id="CP010802">
    <property type="protein sequence ID" value="ALC17053.1"/>
    <property type="molecule type" value="Genomic_DNA"/>
</dbReference>
<evidence type="ECO:0000256" key="14">
    <source>
        <dbReference type="ARBA" id="ARBA00023137"/>
    </source>
</evidence>
<dbReference type="GO" id="GO:0004715">
    <property type="term" value="F:non-membrane spanning protein tyrosine kinase activity"/>
    <property type="evidence" value="ECO:0007669"/>
    <property type="project" value="UniProtKB-EC"/>
</dbReference>
<feature type="coiled-coil region" evidence="16">
    <location>
        <begin position="340"/>
        <end position="388"/>
    </location>
</feature>
<dbReference type="InterPro" id="IPR032807">
    <property type="entry name" value="GNVR"/>
</dbReference>
<feature type="domain" description="AAA" evidence="19">
    <location>
        <begin position="582"/>
        <end position="732"/>
    </location>
</feature>
<dbReference type="InterPro" id="IPR005702">
    <property type="entry name" value="Wzc-like_C"/>
</dbReference>
<keyword evidence="13 17" id="KW-0472">Membrane</keyword>
<dbReference type="Proteomes" id="UP000057158">
    <property type="component" value="Chromosome"/>
</dbReference>
<evidence type="ECO:0000256" key="9">
    <source>
        <dbReference type="ARBA" id="ARBA00022741"/>
    </source>
</evidence>
<dbReference type="InterPro" id="IPR027417">
    <property type="entry name" value="P-loop_NTPase"/>
</dbReference>
<name>A0A0M3QG23_9BACT</name>
<dbReference type="SUPFAM" id="SSF52540">
    <property type="entry name" value="P-loop containing nucleoside triphosphate hydrolases"/>
    <property type="match status" value="1"/>
</dbReference>
<dbReference type="InterPro" id="IPR003856">
    <property type="entry name" value="LPS_length_determ_N"/>
</dbReference>
<keyword evidence="14" id="KW-0829">Tyrosine-protein kinase</keyword>
<proteinExistence type="inferred from homology"/>
<reference evidence="21 22" key="1">
    <citation type="submission" date="2015-07" db="EMBL/GenBank/DDBJ databases">
        <title>Isolation and Genomic Characterization of a Novel Halophilic Metal-Reducing Deltaproteobacterium from the Deep Subsurface.</title>
        <authorList>
            <person name="Badalamenti J.P."/>
            <person name="Summers Z.M."/>
            <person name="Gralnick J.A."/>
            <person name="Bond D.R."/>
        </authorList>
    </citation>
    <scope>NUCLEOTIDE SEQUENCE [LARGE SCALE GENOMIC DNA]</scope>
    <source>
        <strain evidence="21 22">WTL</strain>
    </source>
</reference>
<comment type="catalytic activity">
    <reaction evidence="15">
        <text>L-tyrosyl-[protein] + ATP = O-phospho-L-tyrosyl-[protein] + ADP + H(+)</text>
        <dbReference type="Rhea" id="RHEA:10596"/>
        <dbReference type="Rhea" id="RHEA-COMP:10136"/>
        <dbReference type="Rhea" id="RHEA-COMP:20101"/>
        <dbReference type="ChEBI" id="CHEBI:15378"/>
        <dbReference type="ChEBI" id="CHEBI:30616"/>
        <dbReference type="ChEBI" id="CHEBI:46858"/>
        <dbReference type="ChEBI" id="CHEBI:61978"/>
        <dbReference type="ChEBI" id="CHEBI:456216"/>
        <dbReference type="EC" id="2.7.10.2"/>
    </reaction>
</comment>
<dbReference type="Gene3D" id="3.40.50.300">
    <property type="entry name" value="P-loop containing nucleotide triphosphate hydrolases"/>
    <property type="match status" value="1"/>
</dbReference>
<evidence type="ECO:0000256" key="6">
    <source>
        <dbReference type="ARBA" id="ARBA00022519"/>
    </source>
</evidence>
<sequence length="797" mass="87899">MDNQNPQFSTPPTEEIHLQDYLNVLFRRRRVFLLAFAAVVISVSLYTLLMKPVYEVSTTLHVRDEKVRGGGVLDDLGLSRQNPVETEIEILKSRTNAEDVVERLNLTWQVAERSADLDFRILEFASSAEIPAFRVEITGPDTFQVRDSTKQILGQGTSGKRLQQGDLTLVLDGLSGKAGDSFKLTLLPFNDVVSALREGVRASEVGKGTNIIRASYQSTDPVRARQVVNTLATVYLERSILLKTEEARKSVEFIEKQLEEVRTLLDSAEKSLEVYKREAGIVRLDSEAQSLIERLSLAEKERSAVSLRRRQVDFALETLNAAIELEQGYAPSVLLDDPVVAALAQQLAALEVERRGLLVEVTEAHPLMQALQDQIREIQSKLLNIYQSTRQSLSVRIASLTADMDRYEAGLRKLPAAEQQLARLTRLATVNADIYTFLLQKHEEARIARASTISNISVIDSAITPDRPVKPQKKKNLLLGLIVGAMLGIGLAFFQEYLDDTIKDADTAKRILGLAILAVIPHIGPRPGKPEKIGEGEEQRPLITHFAPRSPAAEAFRSLRTSLHFSGVGGEKKVVLVTSCFPGEGKTTIAANLAETLAQTDARVLLIGCDLRRPTLHAVFGASRTPGLTEILIGDATFDETVHPTGIHQLDFISAGTTPPNPAELLGSQRMVDLLQELRGRYDTIVLDAPPLLAVTDASILTSLSDRVAVVLEAGGVQIKAAQRLRELLDEAQAPVAGLILNDKTGKGMEYYASYRGRSGKYKYGYGYYSSGYSDESSGPDSSGWWQTVKEFFRFRR</sequence>
<dbReference type="PANTHER" id="PTHR32309:SF13">
    <property type="entry name" value="FERRIC ENTEROBACTIN TRANSPORT PROTEIN FEPE"/>
    <property type="match status" value="1"/>
</dbReference>
<feature type="domain" description="Tyrosine-protein kinase G-rich" evidence="20">
    <location>
        <begin position="418"/>
        <end position="496"/>
    </location>
</feature>
<gene>
    <name evidence="21" type="ORF">DSOUD_2290</name>
</gene>
<dbReference type="OrthoDB" id="9812433at2"/>
<evidence type="ECO:0000256" key="3">
    <source>
        <dbReference type="ARBA" id="ARBA00008883"/>
    </source>
</evidence>
<keyword evidence="6" id="KW-0997">Cell inner membrane</keyword>
<comment type="subcellular location">
    <subcellularLocation>
        <location evidence="1">Cell inner membrane</location>
        <topology evidence="1">Multi-pass membrane protein</topology>
    </subcellularLocation>
</comment>
<keyword evidence="5" id="KW-1003">Cell membrane</keyword>
<feature type="domain" description="Polysaccharide chain length determinant N-terminal" evidence="18">
    <location>
        <begin position="14"/>
        <end position="103"/>
    </location>
</feature>
<accession>A0A0M3QG23</accession>
<keyword evidence="16" id="KW-0175">Coiled coil</keyword>
<comment type="similarity">
    <text evidence="3">Belongs to the etk/wzc family.</text>
</comment>
<keyword evidence="8 17" id="KW-0812">Transmembrane</keyword>
<evidence type="ECO:0000256" key="1">
    <source>
        <dbReference type="ARBA" id="ARBA00004429"/>
    </source>
</evidence>
<evidence type="ECO:0000256" key="16">
    <source>
        <dbReference type="SAM" id="Coils"/>
    </source>
</evidence>
<evidence type="ECO:0000256" key="15">
    <source>
        <dbReference type="ARBA" id="ARBA00051245"/>
    </source>
</evidence>
<evidence type="ECO:0000259" key="19">
    <source>
        <dbReference type="Pfam" id="PF13614"/>
    </source>
</evidence>
<feature type="coiled-coil region" evidence="16">
    <location>
        <begin position="244"/>
        <end position="301"/>
    </location>
</feature>
<evidence type="ECO:0000256" key="7">
    <source>
        <dbReference type="ARBA" id="ARBA00022679"/>
    </source>
</evidence>
<keyword evidence="9" id="KW-0547">Nucleotide-binding</keyword>
<evidence type="ECO:0000256" key="11">
    <source>
        <dbReference type="ARBA" id="ARBA00022840"/>
    </source>
</evidence>
<dbReference type="PANTHER" id="PTHR32309">
    <property type="entry name" value="TYROSINE-PROTEIN KINASE"/>
    <property type="match status" value="1"/>
</dbReference>
<dbReference type="InterPro" id="IPR050445">
    <property type="entry name" value="Bact_polysacc_biosynth/exp"/>
</dbReference>
<dbReference type="STRING" id="1603606.DSOUD_2290"/>
<evidence type="ECO:0000256" key="5">
    <source>
        <dbReference type="ARBA" id="ARBA00022475"/>
    </source>
</evidence>
<dbReference type="PATRIC" id="fig|1603606.3.peg.2476"/>
<dbReference type="GO" id="GO:0005524">
    <property type="term" value="F:ATP binding"/>
    <property type="evidence" value="ECO:0007669"/>
    <property type="project" value="UniProtKB-KW"/>
</dbReference>
<evidence type="ECO:0000313" key="21">
    <source>
        <dbReference type="EMBL" id="ALC17053.1"/>
    </source>
</evidence>
<keyword evidence="12 17" id="KW-1133">Transmembrane helix</keyword>
<dbReference type="CDD" id="cd05387">
    <property type="entry name" value="BY-kinase"/>
    <property type="match status" value="1"/>
</dbReference>
<dbReference type="AlphaFoldDB" id="A0A0M3QG23"/>
<organism evidence="21 22">
    <name type="scientific">Desulfuromonas soudanensis</name>
    <dbReference type="NCBI Taxonomy" id="1603606"/>
    <lineage>
        <taxon>Bacteria</taxon>
        <taxon>Pseudomonadati</taxon>
        <taxon>Thermodesulfobacteriota</taxon>
        <taxon>Desulfuromonadia</taxon>
        <taxon>Desulfuromonadales</taxon>
        <taxon>Desulfuromonadaceae</taxon>
        <taxon>Desulfuromonas</taxon>
    </lineage>
</organism>
<keyword evidence="22" id="KW-1185">Reference proteome</keyword>
<evidence type="ECO:0000259" key="20">
    <source>
        <dbReference type="Pfam" id="PF13807"/>
    </source>
</evidence>
<dbReference type="Pfam" id="PF13614">
    <property type="entry name" value="AAA_31"/>
    <property type="match status" value="1"/>
</dbReference>
<dbReference type="KEGG" id="des:DSOUD_2290"/>
<protein>
    <recommendedName>
        <fullName evidence="4">non-specific protein-tyrosine kinase</fullName>
        <ecNumber evidence="4">2.7.10.2</ecNumber>
    </recommendedName>
</protein>
<evidence type="ECO:0000313" key="22">
    <source>
        <dbReference type="Proteomes" id="UP000057158"/>
    </source>
</evidence>
<dbReference type="Pfam" id="PF13807">
    <property type="entry name" value="GNVR"/>
    <property type="match status" value="1"/>
</dbReference>
<evidence type="ECO:0000256" key="10">
    <source>
        <dbReference type="ARBA" id="ARBA00022777"/>
    </source>
</evidence>
<keyword evidence="7" id="KW-0808">Transferase</keyword>
<evidence type="ECO:0000256" key="17">
    <source>
        <dbReference type="SAM" id="Phobius"/>
    </source>
</evidence>
<dbReference type="InterPro" id="IPR025669">
    <property type="entry name" value="AAA_dom"/>
</dbReference>
<evidence type="ECO:0000259" key="18">
    <source>
        <dbReference type="Pfam" id="PF02706"/>
    </source>
</evidence>
<feature type="transmembrane region" description="Helical" evidence="17">
    <location>
        <begin position="31"/>
        <end position="49"/>
    </location>
</feature>
<dbReference type="FunFam" id="3.40.50.300:FF:000527">
    <property type="entry name" value="Tyrosine-protein kinase etk"/>
    <property type="match status" value="1"/>
</dbReference>